<dbReference type="GO" id="GO:0005085">
    <property type="term" value="F:guanyl-nucleotide exchange factor activity"/>
    <property type="evidence" value="ECO:0007669"/>
    <property type="project" value="InterPro"/>
</dbReference>
<dbReference type="GO" id="GO:0070319">
    <property type="term" value="C:Golgi to plasma membrane transport vesicle"/>
    <property type="evidence" value="ECO:0007669"/>
    <property type="project" value="TreeGrafter"/>
</dbReference>
<organism evidence="5 6">
    <name type="scientific">Ramalina farinacea</name>
    <dbReference type="NCBI Taxonomy" id="258253"/>
    <lineage>
        <taxon>Eukaryota</taxon>
        <taxon>Fungi</taxon>
        <taxon>Dikarya</taxon>
        <taxon>Ascomycota</taxon>
        <taxon>Pezizomycotina</taxon>
        <taxon>Lecanoromycetes</taxon>
        <taxon>OSLEUM clade</taxon>
        <taxon>Lecanoromycetidae</taxon>
        <taxon>Lecanorales</taxon>
        <taxon>Lecanorineae</taxon>
        <taxon>Ramalinaceae</taxon>
        <taxon>Ramalina</taxon>
    </lineage>
</organism>
<keyword evidence="1 2" id="KW-0175">Coiled coil</keyword>
<dbReference type="Gene3D" id="6.10.140.910">
    <property type="match status" value="1"/>
</dbReference>
<dbReference type="AlphaFoldDB" id="A0AA43QRE1"/>
<comment type="caution">
    <text evidence="5">The sequence shown here is derived from an EMBL/GenBank/DDBJ whole genome shotgun (WGS) entry which is preliminary data.</text>
</comment>
<feature type="compositionally biased region" description="Pro residues" evidence="3">
    <location>
        <begin position="121"/>
        <end position="134"/>
    </location>
</feature>
<dbReference type="InterPro" id="IPR009449">
    <property type="entry name" value="Sec2_N"/>
</dbReference>
<dbReference type="Pfam" id="PF06428">
    <property type="entry name" value="Sec2p"/>
    <property type="match status" value="1"/>
</dbReference>
<dbReference type="Proteomes" id="UP001161017">
    <property type="component" value="Unassembled WGS sequence"/>
</dbReference>
<dbReference type="EMBL" id="JAPUFD010000009">
    <property type="protein sequence ID" value="MDI1489503.1"/>
    <property type="molecule type" value="Genomic_DNA"/>
</dbReference>
<feature type="region of interest" description="Disordered" evidence="3">
    <location>
        <begin position="77"/>
        <end position="185"/>
    </location>
</feature>
<evidence type="ECO:0000313" key="5">
    <source>
        <dbReference type="EMBL" id="MDI1489503.1"/>
    </source>
</evidence>
<evidence type="ECO:0000256" key="1">
    <source>
        <dbReference type="ARBA" id="ARBA00023054"/>
    </source>
</evidence>
<dbReference type="GO" id="GO:0006887">
    <property type="term" value="P:exocytosis"/>
    <property type="evidence" value="ECO:0007669"/>
    <property type="project" value="TreeGrafter"/>
</dbReference>
<feature type="domain" description="GDP/GTP exchange factor Sec2 N-terminal" evidence="4">
    <location>
        <begin position="187"/>
        <end position="264"/>
    </location>
</feature>
<dbReference type="GO" id="GO:0051286">
    <property type="term" value="C:cell tip"/>
    <property type="evidence" value="ECO:0007669"/>
    <property type="project" value="TreeGrafter"/>
</dbReference>
<feature type="coiled-coil region" evidence="2">
    <location>
        <begin position="200"/>
        <end position="256"/>
    </location>
</feature>
<protein>
    <recommendedName>
        <fullName evidence="4">GDP/GTP exchange factor Sec2 N-terminal domain-containing protein</fullName>
    </recommendedName>
</protein>
<dbReference type="SUPFAM" id="SSF144284">
    <property type="entry name" value="Sec2 N-terminal region"/>
    <property type="match status" value="1"/>
</dbReference>
<dbReference type="PANTHER" id="PTHR14430">
    <property type="entry name" value="RABIN3-RELATED"/>
    <property type="match status" value="1"/>
</dbReference>
<evidence type="ECO:0000313" key="6">
    <source>
        <dbReference type="Proteomes" id="UP001161017"/>
    </source>
</evidence>
<evidence type="ECO:0000256" key="3">
    <source>
        <dbReference type="SAM" id="MobiDB-lite"/>
    </source>
</evidence>
<name>A0AA43QRE1_9LECA</name>
<dbReference type="PANTHER" id="PTHR14430:SF4">
    <property type="entry name" value="GDP_GTP EXCHANGE FACTOR SEC2 N-TERMINAL DOMAIN-CONTAINING PROTEIN"/>
    <property type="match status" value="1"/>
</dbReference>
<keyword evidence="6" id="KW-1185">Reference proteome</keyword>
<feature type="compositionally biased region" description="Low complexity" evidence="3">
    <location>
        <begin position="91"/>
        <end position="101"/>
    </location>
</feature>
<feature type="compositionally biased region" description="Low complexity" evidence="3">
    <location>
        <begin position="147"/>
        <end position="173"/>
    </location>
</feature>
<evidence type="ECO:0000256" key="2">
    <source>
        <dbReference type="SAM" id="Coils"/>
    </source>
</evidence>
<evidence type="ECO:0000259" key="4">
    <source>
        <dbReference type="Pfam" id="PF06428"/>
    </source>
</evidence>
<accession>A0AA43QRE1</accession>
<reference evidence="5" key="1">
    <citation type="journal article" date="2023" name="Genome Biol. Evol.">
        <title>First Whole Genome Sequence and Flow Cytometry Genome Size Data for the Lichen-Forming Fungus Ramalina farinacea (Ascomycota).</title>
        <authorList>
            <person name="Llewellyn T."/>
            <person name="Mian S."/>
            <person name="Hill R."/>
            <person name="Leitch I.J."/>
            <person name="Gaya E."/>
        </authorList>
    </citation>
    <scope>NUCLEOTIDE SEQUENCE</scope>
    <source>
        <strain evidence="5">LIQ254RAFAR</strain>
    </source>
</reference>
<gene>
    <name evidence="5" type="ORF">OHK93_008782</name>
</gene>
<proteinExistence type="predicted"/>
<sequence>MSSVTVLQPASTPSFPHKQSIPCHQCGADISYAAATAVAEDAQRRITELEQQVRILTGKATAAVDKLADYEDQLHQLRSSQAAQPPPSPLSAPTSRTNASARHPHPPPPSRPSSTSALTSPHPPPPPPQPPSTIPPHLTEPKPRPYSRLTNLLHRSTSTSTLPPSSSLTTQPTNRHPSPIPTTTNQTDLLTLLSREQALRLAAEKKSAQTNDELEELSAQLFTEANEMVAAERKARAALEERVKVLERRDREKRERLGVLEGRLGRIERVRGMLGGNA</sequence>
<dbReference type="InterPro" id="IPR040351">
    <property type="entry name" value="RAB3IL/RAB3IP/Sec2"/>
</dbReference>